<keyword evidence="2" id="KW-0812">Transmembrane</keyword>
<keyword evidence="4" id="KW-1185">Reference proteome</keyword>
<feature type="compositionally biased region" description="Polar residues" evidence="1">
    <location>
        <begin position="202"/>
        <end position="213"/>
    </location>
</feature>
<proteinExistence type="predicted"/>
<dbReference type="OrthoDB" id="5836881at2759"/>
<feature type="region of interest" description="Disordered" evidence="1">
    <location>
        <begin position="202"/>
        <end position="235"/>
    </location>
</feature>
<feature type="region of interest" description="Disordered" evidence="1">
    <location>
        <begin position="121"/>
        <end position="140"/>
    </location>
</feature>
<dbReference type="EMBL" id="CAJFDH010000001">
    <property type="protein sequence ID" value="CAD5206863.1"/>
    <property type="molecule type" value="Genomic_DNA"/>
</dbReference>
<dbReference type="EMBL" id="CAJFCW020000001">
    <property type="protein sequence ID" value="CAG9083425.1"/>
    <property type="molecule type" value="Genomic_DNA"/>
</dbReference>
<protein>
    <submittedName>
        <fullName evidence="3">Uncharacterized protein</fullName>
    </submittedName>
</protein>
<accession>A0A811JU76</accession>
<keyword evidence="2" id="KW-0472">Membrane</keyword>
<evidence type="ECO:0000313" key="4">
    <source>
        <dbReference type="Proteomes" id="UP000614601"/>
    </source>
</evidence>
<keyword evidence="2" id="KW-1133">Transmembrane helix</keyword>
<organism evidence="3 4">
    <name type="scientific">Bursaphelenchus okinawaensis</name>
    <dbReference type="NCBI Taxonomy" id="465554"/>
    <lineage>
        <taxon>Eukaryota</taxon>
        <taxon>Metazoa</taxon>
        <taxon>Ecdysozoa</taxon>
        <taxon>Nematoda</taxon>
        <taxon>Chromadorea</taxon>
        <taxon>Rhabditida</taxon>
        <taxon>Tylenchina</taxon>
        <taxon>Tylenchomorpha</taxon>
        <taxon>Aphelenchoidea</taxon>
        <taxon>Aphelenchoididae</taxon>
        <taxon>Bursaphelenchus</taxon>
    </lineage>
</organism>
<evidence type="ECO:0000256" key="1">
    <source>
        <dbReference type="SAM" id="MobiDB-lite"/>
    </source>
</evidence>
<gene>
    <name evidence="3" type="ORF">BOKJ2_LOCUS1547</name>
</gene>
<feature type="compositionally biased region" description="Basic and acidic residues" evidence="1">
    <location>
        <begin position="224"/>
        <end position="235"/>
    </location>
</feature>
<comment type="caution">
    <text evidence="3">The sequence shown here is derived from an EMBL/GenBank/DDBJ whole genome shotgun (WGS) entry which is preliminary data.</text>
</comment>
<reference evidence="3" key="1">
    <citation type="submission" date="2020-09" db="EMBL/GenBank/DDBJ databases">
        <authorList>
            <person name="Kikuchi T."/>
        </authorList>
    </citation>
    <scope>NUCLEOTIDE SEQUENCE</scope>
    <source>
        <strain evidence="3">SH1</strain>
    </source>
</reference>
<evidence type="ECO:0000313" key="3">
    <source>
        <dbReference type="EMBL" id="CAD5206863.1"/>
    </source>
</evidence>
<name>A0A811JU76_9BILA</name>
<evidence type="ECO:0000256" key="2">
    <source>
        <dbReference type="SAM" id="Phobius"/>
    </source>
</evidence>
<dbReference type="AlphaFoldDB" id="A0A811JU76"/>
<sequence>MSDIDPKISHLKIPASAFKELQALVDKPVAEKNKNLPSLGPRNRYNATILSLFTLGYLNCIMNEMYLAGSSLASLVSFLIGLTTLEWFNLYGNGLSRQRKAFLNVKNVLETYKVHNRTHGHLFQPEPDTPKPDACCGPPPPPGESPMNIVGQQIIKETANIGTSQDAAFDKSVQDHYGGMYDQIKRMNAELNTLKTNNEALSAGTLDSGTSQKLVPVDLPLPGQERKNKSEKKDK</sequence>
<dbReference type="Proteomes" id="UP000783686">
    <property type="component" value="Unassembled WGS sequence"/>
</dbReference>
<feature type="transmembrane region" description="Helical" evidence="2">
    <location>
        <begin position="72"/>
        <end position="91"/>
    </location>
</feature>
<dbReference type="Proteomes" id="UP000614601">
    <property type="component" value="Unassembled WGS sequence"/>
</dbReference>